<comment type="caution">
    <text evidence="1">The sequence shown here is derived from an EMBL/GenBank/DDBJ whole genome shotgun (WGS) entry which is preliminary data.</text>
</comment>
<organism evidence="1 2">
    <name type="scientific">Gemelliphila asaccharolytica</name>
    <dbReference type="NCBI Taxonomy" id="502393"/>
    <lineage>
        <taxon>Bacteria</taxon>
        <taxon>Bacillati</taxon>
        <taxon>Bacillota</taxon>
        <taxon>Bacilli</taxon>
        <taxon>Bacillales</taxon>
        <taxon>Gemellaceae</taxon>
        <taxon>Gemelliphila</taxon>
    </lineage>
</organism>
<dbReference type="EMBL" id="LSDB01000055">
    <property type="protein sequence ID" value="KXB56910.1"/>
    <property type="molecule type" value="Genomic_DNA"/>
</dbReference>
<reference evidence="1 2" key="1">
    <citation type="submission" date="2016-01" db="EMBL/GenBank/DDBJ databases">
        <authorList>
            <person name="Mitreva M."/>
            <person name="Pepin K.H."/>
            <person name="Mihindukulasuriya K.A."/>
            <person name="Fulton R."/>
            <person name="Fronick C."/>
            <person name="O'Laughlin M."/>
            <person name="Miner T."/>
            <person name="Herter B."/>
            <person name="Rosa B.A."/>
            <person name="Cordes M."/>
            <person name="Tomlinson C."/>
            <person name="Wollam A."/>
            <person name="Palsikar V.B."/>
            <person name="Mardis E.R."/>
            <person name="Wilson R.K."/>
        </authorList>
    </citation>
    <scope>NUCLEOTIDE SEQUENCE [LARGE SCALE GENOMIC DNA]</scope>
    <source>
        <strain evidence="1 2">KA00071</strain>
    </source>
</reference>
<gene>
    <name evidence="1" type="ORF">HMPREF1871_01040</name>
</gene>
<dbReference type="Proteomes" id="UP000070467">
    <property type="component" value="Unassembled WGS sequence"/>
</dbReference>
<proteinExistence type="predicted"/>
<protein>
    <recommendedName>
        <fullName evidence="3">Transposase</fullName>
    </recommendedName>
</protein>
<evidence type="ECO:0000313" key="1">
    <source>
        <dbReference type="EMBL" id="KXB56910.1"/>
    </source>
</evidence>
<evidence type="ECO:0008006" key="3">
    <source>
        <dbReference type="Google" id="ProtNLM"/>
    </source>
</evidence>
<evidence type="ECO:0000313" key="2">
    <source>
        <dbReference type="Proteomes" id="UP000070467"/>
    </source>
</evidence>
<accession>A0ABR5TLR7</accession>
<sequence length="38" mass="4378">MKLNERIYICECGNNIDRDINTAINIKNEGLSRLLEVV</sequence>
<name>A0ABR5TLR7_9BACL</name>
<keyword evidence="2" id="KW-1185">Reference proteome</keyword>